<dbReference type="EMBL" id="RCZO01000006">
    <property type="protein sequence ID" value="TPG08308.1"/>
    <property type="molecule type" value="Genomic_DNA"/>
</dbReference>
<dbReference type="Proteomes" id="UP000319486">
    <property type="component" value="Unassembled WGS sequence"/>
</dbReference>
<organism evidence="1 2">
    <name type="scientific">Rhodanobacter glycinis</name>
    <dbReference type="NCBI Taxonomy" id="582702"/>
    <lineage>
        <taxon>Bacteria</taxon>
        <taxon>Pseudomonadati</taxon>
        <taxon>Pseudomonadota</taxon>
        <taxon>Gammaproteobacteria</taxon>
        <taxon>Lysobacterales</taxon>
        <taxon>Rhodanobacteraceae</taxon>
        <taxon>Rhodanobacter</taxon>
    </lineage>
</organism>
<proteinExistence type="predicted"/>
<protein>
    <submittedName>
        <fullName evidence="1">Uncharacterized protein</fullName>
    </submittedName>
</protein>
<keyword evidence="2" id="KW-1185">Reference proteome</keyword>
<dbReference type="RefSeq" id="WP_140652856.1">
    <property type="nucleotide sequence ID" value="NZ_RCZO01000006.1"/>
</dbReference>
<accession>A0A502C5X9</accession>
<evidence type="ECO:0000313" key="1">
    <source>
        <dbReference type="EMBL" id="TPG08308.1"/>
    </source>
</evidence>
<name>A0A502C5X9_9GAMM</name>
<comment type="caution">
    <text evidence="1">The sequence shown here is derived from an EMBL/GenBank/DDBJ whole genome shotgun (WGS) entry which is preliminary data.</text>
</comment>
<dbReference type="AlphaFoldDB" id="A0A502C5X9"/>
<evidence type="ECO:0000313" key="2">
    <source>
        <dbReference type="Proteomes" id="UP000319486"/>
    </source>
</evidence>
<reference evidence="1 2" key="1">
    <citation type="journal article" date="2019" name="Environ. Microbiol.">
        <title>Species interactions and distinct microbial communities in high Arctic permafrost affected cryosols are associated with the CH4 and CO2 gas fluxes.</title>
        <authorList>
            <person name="Altshuler I."/>
            <person name="Hamel J."/>
            <person name="Turney S."/>
            <person name="Magnuson E."/>
            <person name="Levesque R."/>
            <person name="Greer C."/>
            <person name="Whyte L.G."/>
        </authorList>
    </citation>
    <scope>NUCLEOTIDE SEQUENCE [LARGE SCALE GENOMIC DNA]</scope>
    <source>
        <strain evidence="1 2">S13Y</strain>
    </source>
</reference>
<sequence>MAKEKPFATEGALCDAFADWARAQGFTVYPETAGWDMLLVAADGHQLGIEAKLSLNLKVLAQALKGCTYSAERGPDYRAVLVPASCDGVDDICAHFGIEVFTAHHRAYGSKVWEFDRRHAYHHELHDWNPKQRCELPDYIPDVPCGVPAPRTLSPWKVGALRVLALVELQGFVTREDVRNCRNDPRRWCAGDGWLKPLERGRWTSGTAPRFDEQHPDIYAQILAETREKLGKQAAA</sequence>
<gene>
    <name evidence="1" type="ORF">EAH88_11790</name>
</gene>